<evidence type="ECO:0000313" key="6">
    <source>
        <dbReference type="EMBL" id="CAH1249444.1"/>
    </source>
</evidence>
<dbReference type="GO" id="GO:0000814">
    <property type="term" value="C:ESCRT II complex"/>
    <property type="evidence" value="ECO:0007669"/>
    <property type="project" value="InterPro"/>
</dbReference>
<dbReference type="InterPro" id="IPR008570">
    <property type="entry name" value="ESCRT-II_cplx_Vps25-sub"/>
</dbReference>
<dbReference type="EMBL" id="OV696702">
    <property type="protein sequence ID" value="CAH1249444.1"/>
    <property type="molecule type" value="Genomic_DNA"/>
</dbReference>
<gene>
    <name evidence="6" type="primary">VPS25</name>
    <name evidence="6" type="ORF">BLAG_LOCUS10542</name>
</gene>
<dbReference type="SUPFAM" id="SSF46785">
    <property type="entry name" value="Winged helix' DNA-binding domain"/>
    <property type="match status" value="2"/>
</dbReference>
<keyword evidence="4" id="KW-0653">Protein transport</keyword>
<proteinExistence type="inferred from homology"/>
<dbReference type="FunFam" id="1.10.10.570:FF:000001">
    <property type="entry name" value="vacuolar protein-sorting-associated protein 25"/>
    <property type="match status" value="1"/>
</dbReference>
<dbReference type="GO" id="GO:0005198">
    <property type="term" value="F:structural molecule activity"/>
    <property type="evidence" value="ECO:0007669"/>
    <property type="project" value="TreeGrafter"/>
</dbReference>
<dbReference type="AlphaFoldDB" id="A0A8K0EE04"/>
<dbReference type="Pfam" id="PF05871">
    <property type="entry name" value="ESCRT-II"/>
    <property type="match status" value="1"/>
</dbReference>
<dbReference type="GO" id="GO:0043328">
    <property type="term" value="P:protein transport to vacuole involved in ubiquitin-dependent protein catabolic process via the multivesicular body sorting pathway"/>
    <property type="evidence" value="ECO:0007669"/>
    <property type="project" value="TreeGrafter"/>
</dbReference>
<dbReference type="OrthoDB" id="245150at2759"/>
<organism evidence="6 7">
    <name type="scientific">Branchiostoma lanceolatum</name>
    <name type="common">Common lancelet</name>
    <name type="synonym">Amphioxus lanceolatum</name>
    <dbReference type="NCBI Taxonomy" id="7740"/>
    <lineage>
        <taxon>Eukaryota</taxon>
        <taxon>Metazoa</taxon>
        <taxon>Chordata</taxon>
        <taxon>Cephalochordata</taxon>
        <taxon>Leptocardii</taxon>
        <taxon>Amphioxiformes</taxon>
        <taxon>Branchiostomatidae</taxon>
        <taxon>Branchiostoma</taxon>
    </lineage>
</organism>
<dbReference type="InterPro" id="IPR036390">
    <property type="entry name" value="WH_DNA-bd_sf"/>
</dbReference>
<evidence type="ECO:0000313" key="7">
    <source>
        <dbReference type="Proteomes" id="UP000838412"/>
    </source>
</evidence>
<accession>A0A8K0EE04</accession>
<protein>
    <recommendedName>
        <fullName evidence="2">Vacuolar protein-sorting-associated protein 25</fullName>
    </recommendedName>
    <alternativeName>
        <fullName evidence="5">ESCRT-II complex subunit VPS25</fullName>
    </alternativeName>
</protein>
<evidence type="ECO:0000256" key="3">
    <source>
        <dbReference type="ARBA" id="ARBA00022448"/>
    </source>
</evidence>
<name>A0A8K0EE04_BRALA</name>
<evidence type="ECO:0000256" key="5">
    <source>
        <dbReference type="ARBA" id="ARBA00030094"/>
    </source>
</evidence>
<sequence>MAEFQWPWQYNFPPFFTIQPNKDTQAKQLEAWCLLVLSYCRHRRQYSLDVTDAQDSPLFHNQKIGRKLPLEAVYTVLEELRKKGNIEWTDPKKRNRCLIMWRTPEEWGKIIYQWVTSNGMNNTVCTTYELVNGDDTSSQGVMVAAMCIMVTMTTVSGRCVPRDDDMTEVGGFPTQTPCQLFTAMRNLVIRLGNAANATFNEFVDQYPSSSTGCFGHDFTLDGLMSGLRMPYLNWTNLGEEAKVGRIYADLLTFQAYLSEVRHDERRHAEISGTGSFRLMNSTHTTLERLQHLLTKIRVTAQPHHMCYSLPDVEGSDVMTDAEKDPTGDLRVSRDYQVLNNFRWFLRWILSDVIGFRYIHCTQEE</sequence>
<keyword evidence="3" id="KW-0813">Transport</keyword>
<dbReference type="Gene3D" id="1.10.10.570">
    <property type="entry name" value="Winged helix' DNA-binding domain. Chain C. Domain 1"/>
    <property type="match status" value="1"/>
</dbReference>
<keyword evidence="7" id="KW-1185">Reference proteome</keyword>
<dbReference type="InterPro" id="IPR014041">
    <property type="entry name" value="ESCRT-II_cplx_Vps25-sub_N"/>
</dbReference>
<evidence type="ECO:0000256" key="1">
    <source>
        <dbReference type="ARBA" id="ARBA00009674"/>
    </source>
</evidence>
<reference evidence="6" key="1">
    <citation type="submission" date="2022-01" db="EMBL/GenBank/DDBJ databases">
        <authorList>
            <person name="Braso-Vives M."/>
        </authorList>
    </citation>
    <scope>NUCLEOTIDE SEQUENCE</scope>
</reference>
<comment type="similarity">
    <text evidence="1">Belongs to the VPS25 family.</text>
</comment>
<evidence type="ECO:0000256" key="2">
    <source>
        <dbReference type="ARBA" id="ARBA00017934"/>
    </source>
</evidence>
<dbReference type="Proteomes" id="UP000838412">
    <property type="component" value="Chromosome 17"/>
</dbReference>
<dbReference type="PANTHER" id="PTHR13149">
    <property type="entry name" value="VACUOLAR PROTEIN SORTING-ASSOCIATED PROTEIN VPS25"/>
    <property type="match status" value="1"/>
</dbReference>
<dbReference type="GO" id="GO:0042803">
    <property type="term" value="F:protein homodimerization activity"/>
    <property type="evidence" value="ECO:0007669"/>
    <property type="project" value="TreeGrafter"/>
</dbReference>
<dbReference type="InterPro" id="IPR036388">
    <property type="entry name" value="WH-like_DNA-bd_sf"/>
</dbReference>
<dbReference type="Gene3D" id="1.10.10.10">
    <property type="entry name" value="Winged helix-like DNA-binding domain superfamily/Winged helix DNA-binding domain"/>
    <property type="match status" value="1"/>
</dbReference>
<evidence type="ECO:0000256" key="4">
    <source>
        <dbReference type="ARBA" id="ARBA00022927"/>
    </source>
</evidence>
<dbReference type="PANTHER" id="PTHR13149:SF0">
    <property type="entry name" value="VACUOLAR PROTEIN-SORTING-ASSOCIATED PROTEIN 25"/>
    <property type="match status" value="1"/>
</dbReference>